<comment type="caution">
    <text evidence="2">The sequence shown here is derived from an EMBL/GenBank/DDBJ whole genome shotgun (WGS) entry which is preliminary data.</text>
</comment>
<dbReference type="EMBL" id="BMWE01000007">
    <property type="protein sequence ID" value="GGY20016.1"/>
    <property type="molecule type" value="Genomic_DNA"/>
</dbReference>
<dbReference type="Proteomes" id="UP000653308">
    <property type="component" value="Unassembled WGS sequence"/>
</dbReference>
<evidence type="ECO:0000256" key="1">
    <source>
        <dbReference type="SAM" id="SignalP"/>
    </source>
</evidence>
<keyword evidence="1" id="KW-0732">Signal</keyword>
<organism evidence="2 3">
    <name type="scientific">Streptomyces djakartensis</name>
    <dbReference type="NCBI Taxonomy" id="68193"/>
    <lineage>
        <taxon>Bacteria</taxon>
        <taxon>Bacillati</taxon>
        <taxon>Actinomycetota</taxon>
        <taxon>Actinomycetes</taxon>
        <taxon>Kitasatosporales</taxon>
        <taxon>Streptomycetaceae</taxon>
        <taxon>Streptomyces</taxon>
    </lineage>
</organism>
<dbReference type="RefSeq" id="WP_190198128.1">
    <property type="nucleotide sequence ID" value="NZ_BMWE01000007.1"/>
</dbReference>
<sequence length="133" mass="13794">MNKFRVGGVVAAAAMIGFAGSPAFAQTNATVYGESARPNCAHSSKGVFEAEGEWFHLTDTCADGWDVVMKVDVAPYRSDGGYDFSIWNTGGRGSTKDVNKAYDEGTGVCVWAGYGEASSGEWAGFGPGSCGVA</sequence>
<keyword evidence="3" id="KW-1185">Reference proteome</keyword>
<protein>
    <recommendedName>
        <fullName evidence="4">Secreted protein</fullName>
    </recommendedName>
</protein>
<gene>
    <name evidence="2" type="ORF">GCM10010384_28100</name>
</gene>
<evidence type="ECO:0000313" key="2">
    <source>
        <dbReference type="EMBL" id="GGY20016.1"/>
    </source>
</evidence>
<evidence type="ECO:0000313" key="3">
    <source>
        <dbReference type="Proteomes" id="UP000653308"/>
    </source>
</evidence>
<proteinExistence type="predicted"/>
<feature type="signal peptide" evidence="1">
    <location>
        <begin position="1"/>
        <end position="25"/>
    </location>
</feature>
<name>A0ABQ2ZQD5_9ACTN</name>
<accession>A0ABQ2ZQD5</accession>
<evidence type="ECO:0008006" key="4">
    <source>
        <dbReference type="Google" id="ProtNLM"/>
    </source>
</evidence>
<reference evidence="3" key="1">
    <citation type="journal article" date="2019" name="Int. J. Syst. Evol. Microbiol.">
        <title>The Global Catalogue of Microorganisms (GCM) 10K type strain sequencing project: providing services to taxonomists for standard genome sequencing and annotation.</title>
        <authorList>
            <consortium name="The Broad Institute Genomics Platform"/>
            <consortium name="The Broad Institute Genome Sequencing Center for Infectious Disease"/>
            <person name="Wu L."/>
            <person name="Ma J."/>
        </authorList>
    </citation>
    <scope>NUCLEOTIDE SEQUENCE [LARGE SCALE GENOMIC DNA]</scope>
    <source>
        <strain evidence="3">JCM 4957</strain>
    </source>
</reference>
<feature type="chain" id="PRO_5046499671" description="Secreted protein" evidence="1">
    <location>
        <begin position="26"/>
        <end position="133"/>
    </location>
</feature>